<evidence type="ECO:0000313" key="4">
    <source>
        <dbReference type="Proteomes" id="UP000429555"/>
    </source>
</evidence>
<name>A0A6I4L041_9PSED</name>
<evidence type="ECO:0008006" key="5">
    <source>
        <dbReference type="Google" id="ProtNLM"/>
    </source>
</evidence>
<keyword evidence="1" id="KW-1133">Transmembrane helix</keyword>
<feature type="transmembrane region" description="Helical" evidence="1">
    <location>
        <begin position="76"/>
        <end position="95"/>
    </location>
</feature>
<gene>
    <name evidence="3" type="ORF">GJV18_14020</name>
</gene>
<feature type="signal peptide" evidence="2">
    <location>
        <begin position="1"/>
        <end position="39"/>
    </location>
</feature>
<sequence length="128" mass="14148">MIQAMRSRYRAFSRHLLALWCVLLIACSFAHIQVASAHAHDAAEVAIYSGHEHASQDHGTTDSCSAVQNAPFNQQLLTLLALTALFALAGNLGLLNDLQRRIGRLLLIPLFSPGLPAPIRKRLHRYNE</sequence>
<reference evidence="3 4" key="1">
    <citation type="submission" date="2019-11" db="EMBL/GenBank/DDBJ databases">
        <title>Pseudomonas flavidum sp. nov., isolated from Baiyang Lake.</title>
        <authorList>
            <person name="Zhao Y."/>
        </authorList>
    </citation>
    <scope>NUCLEOTIDE SEQUENCE [LARGE SCALE GENOMIC DNA]</scope>
    <source>
        <strain evidence="4">R-22-3 w-18</strain>
    </source>
</reference>
<keyword evidence="1" id="KW-0812">Transmembrane</keyword>
<protein>
    <recommendedName>
        <fullName evidence="5">Lipoprotein</fullName>
    </recommendedName>
</protein>
<organism evidence="3 4">
    <name type="scientific">Pseudomonas xionganensis</name>
    <dbReference type="NCBI Taxonomy" id="2654845"/>
    <lineage>
        <taxon>Bacteria</taxon>
        <taxon>Pseudomonadati</taxon>
        <taxon>Pseudomonadota</taxon>
        <taxon>Gammaproteobacteria</taxon>
        <taxon>Pseudomonadales</taxon>
        <taxon>Pseudomonadaceae</taxon>
        <taxon>Pseudomonas</taxon>
    </lineage>
</organism>
<dbReference type="RefSeq" id="WP_160346635.1">
    <property type="nucleotide sequence ID" value="NZ_WKJZ01000002.1"/>
</dbReference>
<evidence type="ECO:0000313" key="3">
    <source>
        <dbReference type="EMBL" id="MVW76432.1"/>
    </source>
</evidence>
<feature type="chain" id="PRO_5026073885" description="Lipoprotein" evidence="2">
    <location>
        <begin position="40"/>
        <end position="128"/>
    </location>
</feature>
<keyword evidence="2" id="KW-0732">Signal</keyword>
<accession>A0A6I4L041</accession>
<keyword evidence="4" id="KW-1185">Reference proteome</keyword>
<dbReference type="EMBL" id="WKJZ01000002">
    <property type="protein sequence ID" value="MVW76432.1"/>
    <property type="molecule type" value="Genomic_DNA"/>
</dbReference>
<dbReference type="AlphaFoldDB" id="A0A6I4L041"/>
<keyword evidence="1" id="KW-0472">Membrane</keyword>
<dbReference type="PROSITE" id="PS51257">
    <property type="entry name" value="PROKAR_LIPOPROTEIN"/>
    <property type="match status" value="1"/>
</dbReference>
<evidence type="ECO:0000256" key="1">
    <source>
        <dbReference type="SAM" id="Phobius"/>
    </source>
</evidence>
<comment type="caution">
    <text evidence="3">The sequence shown here is derived from an EMBL/GenBank/DDBJ whole genome shotgun (WGS) entry which is preliminary data.</text>
</comment>
<dbReference type="Proteomes" id="UP000429555">
    <property type="component" value="Unassembled WGS sequence"/>
</dbReference>
<proteinExistence type="predicted"/>
<evidence type="ECO:0000256" key="2">
    <source>
        <dbReference type="SAM" id="SignalP"/>
    </source>
</evidence>